<gene>
    <name evidence="3" type="ORF">CPLU01_12869</name>
</gene>
<dbReference type="EMBL" id="WIGO01000277">
    <property type="protein sequence ID" value="KAF6820095.1"/>
    <property type="molecule type" value="Genomic_DNA"/>
</dbReference>
<name>A0A8H6JWJ5_9PEZI</name>
<dbReference type="Pfam" id="PF00350">
    <property type="entry name" value="Dynamin_N"/>
    <property type="match status" value="1"/>
</dbReference>
<evidence type="ECO:0000256" key="1">
    <source>
        <dbReference type="SAM" id="MobiDB-lite"/>
    </source>
</evidence>
<dbReference type="SUPFAM" id="SSF52540">
    <property type="entry name" value="P-loop containing nucleoside triphosphate hydrolases"/>
    <property type="match status" value="1"/>
</dbReference>
<evidence type="ECO:0000259" key="2">
    <source>
        <dbReference type="Pfam" id="PF00350"/>
    </source>
</evidence>
<keyword evidence="4" id="KW-1185">Reference proteome</keyword>
<evidence type="ECO:0000313" key="3">
    <source>
        <dbReference type="EMBL" id="KAF6820095.1"/>
    </source>
</evidence>
<dbReference type="Gene3D" id="3.40.50.300">
    <property type="entry name" value="P-loop containing nucleotide triphosphate hydrolases"/>
    <property type="match status" value="1"/>
</dbReference>
<comment type="caution">
    <text evidence="3">The sequence shown here is derived from an EMBL/GenBank/DDBJ whole genome shotgun (WGS) entry which is preliminary data.</text>
</comment>
<feature type="compositionally biased region" description="Basic and acidic residues" evidence="1">
    <location>
        <begin position="438"/>
        <end position="454"/>
    </location>
</feature>
<accession>A0A8H6JWJ5</accession>
<feature type="domain" description="Dynamin N-terminal" evidence="2">
    <location>
        <begin position="113"/>
        <end position="326"/>
    </location>
</feature>
<evidence type="ECO:0000313" key="4">
    <source>
        <dbReference type="Proteomes" id="UP000654918"/>
    </source>
</evidence>
<proteinExistence type="predicted"/>
<sequence length="730" mass="80509">MSGLADADLDHLKYEFDGDEYSISNGNGILLQAVAKPNMTFSIPDELKKSADPEIWEQYVAKALPLLDSLAPLCRNIATAQKLSPEIKSAASRWVKDILDIRERASQPKKTIIGVFGNTGDGKSSTINALLGEGSLLPTNCMRACTACVIELSYNHEPGEETPYRAEIDFISRDACFSEVTSVLNHLTTNDAADGERTEPSDRDAAKFRAKVDAVYPGLDSKSLVDRGPENLVGLPEVASVLGATRALKSPSAEELRDMIAPYTVRIYTKAGALANGVTIVDLPGHQDWDAGRAAVASDYMKSCAGIWIVAPINRAVDNKTAKELMGDHFKRQLHLDGSFKAVTVICSKTDDMTLESAVTNLKIKLDPETKEAWAKAKDLGRKILAIERQLKSSGVKRTRTNDSNEQHDAGRPSKKARTLSKSDDAVTNKTSNSDDAAAEHQHAVPETNEKEDNLDILRRQRDLALKEVRHRCIQRRNEIARGAMRQYFANILRELNQQPAVGDAHAQIPDYEALSRQLPVFCTSTHVYQGMEGLLEGEQKLTEELRISKHKEVFGGICGLLNSISIWTQNASSHSLTLDPDALGNMLTGLQASLEGYVRICKNDVYAMIRDRLYRQMDGAQQYASSLAVSTASGWAAPRSEGGLAWSTLRACFQRNGVFKERNFNEDISEPFMSGVGFAWDNLFRSQLPRIIDQFTFNVALELKSFRSDVVSELGRDDVEDVPVIETLN</sequence>
<dbReference type="PANTHER" id="PTHR36681:SF3">
    <property type="entry name" value="NUCLEAR GTPASE, GERMINAL CENTER-ASSOCIATED, TANDEM DUPLICATE 3"/>
    <property type="match status" value="1"/>
</dbReference>
<organism evidence="3 4">
    <name type="scientific">Colletotrichum plurivorum</name>
    <dbReference type="NCBI Taxonomy" id="2175906"/>
    <lineage>
        <taxon>Eukaryota</taxon>
        <taxon>Fungi</taxon>
        <taxon>Dikarya</taxon>
        <taxon>Ascomycota</taxon>
        <taxon>Pezizomycotina</taxon>
        <taxon>Sordariomycetes</taxon>
        <taxon>Hypocreomycetidae</taxon>
        <taxon>Glomerellales</taxon>
        <taxon>Glomerellaceae</taxon>
        <taxon>Colletotrichum</taxon>
        <taxon>Colletotrichum orchidearum species complex</taxon>
    </lineage>
</organism>
<dbReference type="PANTHER" id="PTHR36681">
    <property type="entry name" value="NUCLEAR GTPASE, GERMINAL CENTER-ASSOCIATED, TANDEM DUPLICATE 3"/>
    <property type="match status" value="1"/>
</dbReference>
<protein>
    <recommendedName>
        <fullName evidence="2">Dynamin N-terminal domain-containing protein</fullName>
    </recommendedName>
</protein>
<feature type="compositionally biased region" description="Basic and acidic residues" evidence="1">
    <location>
        <begin position="400"/>
        <end position="412"/>
    </location>
</feature>
<dbReference type="Proteomes" id="UP000654918">
    <property type="component" value="Unassembled WGS sequence"/>
</dbReference>
<feature type="region of interest" description="Disordered" evidence="1">
    <location>
        <begin position="394"/>
        <end position="454"/>
    </location>
</feature>
<dbReference type="InterPro" id="IPR027417">
    <property type="entry name" value="P-loop_NTPase"/>
</dbReference>
<dbReference type="InterPro" id="IPR045063">
    <property type="entry name" value="Dynamin_N"/>
</dbReference>
<reference evidence="3" key="1">
    <citation type="journal article" date="2020" name="Phytopathology">
        <title>Genome Sequence Resources of Colletotrichum truncatum, C. plurivorum, C. musicola, and C. sojae: Four Species Pathogenic to Soybean (Glycine max).</title>
        <authorList>
            <person name="Rogerio F."/>
            <person name="Boufleur T.R."/>
            <person name="Ciampi-Guillardi M."/>
            <person name="Sukno S.A."/>
            <person name="Thon M.R."/>
            <person name="Massola Junior N.S."/>
            <person name="Baroncelli R."/>
        </authorList>
    </citation>
    <scope>NUCLEOTIDE SEQUENCE</scope>
    <source>
        <strain evidence="3">LFN00145</strain>
    </source>
</reference>
<dbReference type="AlphaFoldDB" id="A0A8H6JWJ5"/>